<accession>A0ABS8W295</accession>
<organism evidence="2 3">
    <name type="scientific">Datura stramonium</name>
    <name type="common">Jimsonweed</name>
    <name type="synonym">Common thornapple</name>
    <dbReference type="NCBI Taxonomy" id="4076"/>
    <lineage>
        <taxon>Eukaryota</taxon>
        <taxon>Viridiplantae</taxon>
        <taxon>Streptophyta</taxon>
        <taxon>Embryophyta</taxon>
        <taxon>Tracheophyta</taxon>
        <taxon>Spermatophyta</taxon>
        <taxon>Magnoliopsida</taxon>
        <taxon>eudicotyledons</taxon>
        <taxon>Gunneridae</taxon>
        <taxon>Pentapetalae</taxon>
        <taxon>asterids</taxon>
        <taxon>lamiids</taxon>
        <taxon>Solanales</taxon>
        <taxon>Solanaceae</taxon>
        <taxon>Solanoideae</taxon>
        <taxon>Datureae</taxon>
        <taxon>Datura</taxon>
    </lineage>
</organism>
<reference evidence="2 3" key="1">
    <citation type="journal article" date="2021" name="BMC Genomics">
        <title>Datura genome reveals duplications of psychoactive alkaloid biosynthetic genes and high mutation rate following tissue culture.</title>
        <authorList>
            <person name="Rajewski A."/>
            <person name="Carter-House D."/>
            <person name="Stajich J."/>
            <person name="Litt A."/>
        </authorList>
    </citation>
    <scope>NUCLEOTIDE SEQUENCE [LARGE SCALE GENOMIC DNA]</scope>
    <source>
        <strain evidence="2">AR-01</strain>
    </source>
</reference>
<dbReference type="Proteomes" id="UP000823775">
    <property type="component" value="Unassembled WGS sequence"/>
</dbReference>
<protein>
    <submittedName>
        <fullName evidence="2">Uncharacterized protein</fullName>
    </submittedName>
</protein>
<dbReference type="EMBL" id="JACEIK010006307">
    <property type="protein sequence ID" value="MCE2055461.1"/>
    <property type="molecule type" value="Genomic_DNA"/>
</dbReference>
<evidence type="ECO:0000313" key="2">
    <source>
        <dbReference type="EMBL" id="MCE2055461.1"/>
    </source>
</evidence>
<keyword evidence="3" id="KW-1185">Reference proteome</keyword>
<sequence length="140" mass="15837">MAPKTSKGKGVASSRHGCKGSKRANEEQNEDISLPQKSLRHFGLRWVMEQEVKKWFNTKNQTVEDEWSDSRAVVAAQHYPLSKHSRALYRVGGPGFDEPLVDDDSTDKEQARVDFDLKYDDEEDDSEIGEVALAPINDED</sequence>
<evidence type="ECO:0000256" key="1">
    <source>
        <dbReference type="SAM" id="MobiDB-lite"/>
    </source>
</evidence>
<name>A0ABS8W295_DATST</name>
<proteinExistence type="predicted"/>
<evidence type="ECO:0000313" key="3">
    <source>
        <dbReference type="Proteomes" id="UP000823775"/>
    </source>
</evidence>
<feature type="region of interest" description="Disordered" evidence="1">
    <location>
        <begin position="1"/>
        <end position="35"/>
    </location>
</feature>
<comment type="caution">
    <text evidence="2">The sequence shown here is derived from an EMBL/GenBank/DDBJ whole genome shotgun (WGS) entry which is preliminary data.</text>
</comment>
<gene>
    <name evidence="2" type="ORF">HAX54_042683</name>
</gene>